<accession>A0A175WGW9</accession>
<sequence>MSSTSETGTVLATESYIHIRWAWLSFLAIQVVLSASFLLGIMIQTAVWRVKILKGSSTAALLAISADDKAYLEEREHMFIHSSRGAGQTAETKRKLQTVTLIWRGAVQLLLHQFSRSSRKAIRQAGQE</sequence>
<dbReference type="VEuPathDB" id="FungiDB:MMYC01_200621"/>
<evidence type="ECO:0000313" key="2">
    <source>
        <dbReference type="EMBL" id="KXX82936.1"/>
    </source>
</evidence>
<dbReference type="EMBL" id="LCTW02000006">
    <property type="protein sequence ID" value="KXX82936.1"/>
    <property type="molecule type" value="Genomic_DNA"/>
</dbReference>
<gene>
    <name evidence="2" type="ORF">MMYC01_200621</name>
</gene>
<keyword evidence="3" id="KW-1185">Reference proteome</keyword>
<dbReference type="PANTHER" id="PTHR35394">
    <property type="entry name" value="DUF3176 DOMAIN-CONTAINING PROTEIN"/>
    <property type="match status" value="1"/>
</dbReference>
<keyword evidence="1" id="KW-0812">Transmembrane</keyword>
<dbReference type="OrthoDB" id="5376804at2759"/>
<feature type="transmembrane region" description="Helical" evidence="1">
    <location>
        <begin position="20"/>
        <end position="43"/>
    </location>
</feature>
<keyword evidence="1" id="KW-0472">Membrane</keyword>
<dbReference type="STRING" id="100816.A0A175WGW9"/>
<organism evidence="2 3">
    <name type="scientific">Madurella mycetomatis</name>
    <dbReference type="NCBI Taxonomy" id="100816"/>
    <lineage>
        <taxon>Eukaryota</taxon>
        <taxon>Fungi</taxon>
        <taxon>Dikarya</taxon>
        <taxon>Ascomycota</taxon>
        <taxon>Pezizomycotina</taxon>
        <taxon>Sordariomycetes</taxon>
        <taxon>Sordariomycetidae</taxon>
        <taxon>Sordariales</taxon>
        <taxon>Sordariales incertae sedis</taxon>
        <taxon>Madurella</taxon>
    </lineage>
</organism>
<evidence type="ECO:0000313" key="3">
    <source>
        <dbReference type="Proteomes" id="UP000078237"/>
    </source>
</evidence>
<keyword evidence="1" id="KW-1133">Transmembrane helix</keyword>
<name>A0A175WGW9_9PEZI</name>
<comment type="caution">
    <text evidence="2">The sequence shown here is derived from an EMBL/GenBank/DDBJ whole genome shotgun (WGS) entry which is preliminary data.</text>
</comment>
<dbReference type="AlphaFoldDB" id="A0A175WGW9"/>
<dbReference type="Proteomes" id="UP000078237">
    <property type="component" value="Unassembled WGS sequence"/>
</dbReference>
<protein>
    <submittedName>
        <fullName evidence="2">Uncharacterized protein</fullName>
    </submittedName>
</protein>
<dbReference type="PANTHER" id="PTHR35394:SF5">
    <property type="entry name" value="DUF3176 DOMAIN-CONTAINING PROTEIN"/>
    <property type="match status" value="1"/>
</dbReference>
<evidence type="ECO:0000256" key="1">
    <source>
        <dbReference type="SAM" id="Phobius"/>
    </source>
</evidence>
<reference evidence="2 3" key="1">
    <citation type="journal article" date="2016" name="Genome Announc.">
        <title>Genome Sequence of Madurella mycetomatis mm55, Isolated from a Human Mycetoma Case in Sudan.</title>
        <authorList>
            <person name="Smit S."/>
            <person name="Derks M.F."/>
            <person name="Bervoets S."/>
            <person name="Fahal A."/>
            <person name="van Leeuwen W."/>
            <person name="van Belkum A."/>
            <person name="van de Sande W.W."/>
        </authorList>
    </citation>
    <scope>NUCLEOTIDE SEQUENCE [LARGE SCALE GENOMIC DNA]</scope>
    <source>
        <strain evidence="3">mm55</strain>
    </source>
</reference>
<proteinExistence type="predicted"/>